<dbReference type="RefSeq" id="XP_002946978.1">
    <property type="nucleotide sequence ID" value="XM_002946932.1"/>
</dbReference>
<keyword evidence="2" id="KW-1185">Reference proteome</keyword>
<dbReference type="STRING" id="3068.D8TK87"/>
<protein>
    <submittedName>
        <fullName evidence="1">Uncharacterized protein</fullName>
    </submittedName>
</protein>
<dbReference type="SUPFAM" id="SSF49785">
    <property type="entry name" value="Galactose-binding domain-like"/>
    <property type="match status" value="1"/>
</dbReference>
<dbReference type="InParanoid" id="D8TK87"/>
<dbReference type="Proteomes" id="UP000001058">
    <property type="component" value="Unassembled WGS sequence"/>
</dbReference>
<dbReference type="GeneID" id="9618358"/>
<dbReference type="AlphaFoldDB" id="D8TK87"/>
<dbReference type="Gene3D" id="2.60.120.380">
    <property type="match status" value="1"/>
</dbReference>
<proteinExistence type="predicted"/>
<organism evidence="2">
    <name type="scientific">Volvox carteri f. nagariensis</name>
    <dbReference type="NCBI Taxonomy" id="3068"/>
    <lineage>
        <taxon>Eukaryota</taxon>
        <taxon>Viridiplantae</taxon>
        <taxon>Chlorophyta</taxon>
        <taxon>core chlorophytes</taxon>
        <taxon>Chlorophyceae</taxon>
        <taxon>CS clade</taxon>
        <taxon>Chlamydomonadales</taxon>
        <taxon>Volvocaceae</taxon>
        <taxon>Volvox</taxon>
    </lineage>
</organism>
<evidence type="ECO:0000313" key="1">
    <source>
        <dbReference type="EMBL" id="EFJ52204.1"/>
    </source>
</evidence>
<accession>D8TK87</accession>
<dbReference type="InterPro" id="IPR008979">
    <property type="entry name" value="Galactose-bd-like_sf"/>
</dbReference>
<reference evidence="1 2" key="1">
    <citation type="journal article" date="2010" name="Science">
        <title>Genomic analysis of organismal complexity in the multicellular green alga Volvox carteri.</title>
        <authorList>
            <person name="Prochnik S.E."/>
            <person name="Umen J."/>
            <person name="Nedelcu A.M."/>
            <person name="Hallmann A."/>
            <person name="Miller S.M."/>
            <person name="Nishii I."/>
            <person name="Ferris P."/>
            <person name="Kuo A."/>
            <person name="Mitros T."/>
            <person name="Fritz-Laylin L.K."/>
            <person name="Hellsten U."/>
            <person name="Chapman J."/>
            <person name="Simakov O."/>
            <person name="Rensing S.A."/>
            <person name="Terry A."/>
            <person name="Pangilinan J."/>
            <person name="Kapitonov V."/>
            <person name="Jurka J."/>
            <person name="Salamov A."/>
            <person name="Shapiro H."/>
            <person name="Schmutz J."/>
            <person name="Grimwood J."/>
            <person name="Lindquist E."/>
            <person name="Lucas S."/>
            <person name="Grigoriev I.V."/>
            <person name="Schmitt R."/>
            <person name="Kirk D."/>
            <person name="Rokhsar D.S."/>
        </authorList>
    </citation>
    <scope>NUCLEOTIDE SEQUENCE [LARGE SCALE GENOMIC DNA]</scope>
    <source>
        <strain evidence="2">f. Nagariensis / Eve</strain>
    </source>
</reference>
<dbReference type="OrthoDB" id="534383at2759"/>
<gene>
    <name evidence="1" type="ORF">VOLCADRAFT_87127</name>
</gene>
<evidence type="ECO:0000313" key="2">
    <source>
        <dbReference type="Proteomes" id="UP000001058"/>
    </source>
</evidence>
<dbReference type="KEGG" id="vcn:VOLCADRAFT_87127"/>
<dbReference type="EMBL" id="GL378325">
    <property type="protein sequence ID" value="EFJ52204.1"/>
    <property type="molecule type" value="Genomic_DNA"/>
</dbReference>
<name>D8TK87_VOLCA</name>
<sequence length="444" mass="48884">MMQGWGRLDLSGCLPLSGYTNPNMRIQVADLGQIRQNEAHFLTGIVATGTGPIKAVLVWHDYPAAAMASTVLVNDLDLWYIVNGGTPSKTREDRVNNVERVELSNLQSGDKVALLVNGSKIVHNLMGGSQPDAARPQYWALAVVGHFKGTLKGVLNPAFARPLRLTLLYADGLCLHAHMHPCLPLSPCYRDKDWASPVSEYEIWQYTSGDEAAGCVTVIDDSPVPSISLTCNQAANRFILSETGTATGSYVYTVKDYLGRCLTVISDYRSVSGYSTTFSDCQQNLWQQLALFKNTFFTTRVCFLPESELPGLHGGVCAAQVISAGDRQSTTLNLQHWCFVVSRLQTASEKYVRSADVRIPKTVWQLVPYALAGYSNTGSDRYCLSHVTPPLEAGKNGLQVYPPDICDETDISQAFLLLPTNPEMPWLRFKVEWFVGTGRFLLSS</sequence>